<dbReference type="SUPFAM" id="SSF53850">
    <property type="entry name" value="Periplasmic binding protein-like II"/>
    <property type="match status" value="1"/>
</dbReference>
<dbReference type="EMBL" id="CP049888">
    <property type="protein sequence ID" value="QIL51079.1"/>
    <property type="molecule type" value="Genomic_DNA"/>
</dbReference>
<dbReference type="InterPro" id="IPR011862">
    <property type="entry name" value="Phos-bd"/>
</dbReference>
<dbReference type="CDD" id="cd13653">
    <property type="entry name" value="PBP2_phosphate_like_1"/>
    <property type="match status" value="1"/>
</dbReference>
<evidence type="ECO:0000256" key="13">
    <source>
        <dbReference type="SAM" id="Phobius"/>
    </source>
</evidence>
<evidence type="ECO:0000256" key="4">
    <source>
        <dbReference type="ARBA" id="ARBA00011529"/>
    </source>
</evidence>
<dbReference type="InterPro" id="IPR050811">
    <property type="entry name" value="Phosphate_ABC_transporter"/>
</dbReference>
<evidence type="ECO:0000256" key="7">
    <source>
        <dbReference type="ARBA" id="ARBA00022592"/>
    </source>
</evidence>
<accession>A0A6G8B1J2</accession>
<feature type="domain" description="PBP" evidence="14">
    <location>
        <begin position="29"/>
        <end position="258"/>
    </location>
</feature>
<keyword evidence="11 12" id="KW-0449">Lipoprotein</keyword>
<evidence type="ECO:0000256" key="11">
    <source>
        <dbReference type="ARBA" id="ARBA00023288"/>
    </source>
</evidence>
<sequence>MKQKWIWGTAFLIGVAVLIGAYVTRDQQKNVNINAVGSTALQPMVEAAGEDFQRENPGVYVNVQGGGSGTGLAQIQAGAVDLGNADMFAEEKKGIKADQLQDHQVAVIGIAPIINKDAKVKNLTTQQLIDIFTKKVTNWQAVGGADVPIVLVNRVNGSGTRVTFERYGLDQTPSAEGQEQDSSGTARSIVASTPGAISYVAFSYIDKKQIDVPKLNGVAANNTNVTNGKYPIWSYEHIYTKGSMSPEVNQFINYLKSDKIQSTLVPKLGYISIHEMQVKRDVSGVITPVK</sequence>
<dbReference type="GO" id="GO:0006817">
    <property type="term" value="P:phosphate ion transport"/>
    <property type="evidence" value="ECO:0007669"/>
    <property type="project" value="UniProtKB-UniRule"/>
</dbReference>
<evidence type="ECO:0000256" key="9">
    <source>
        <dbReference type="ARBA" id="ARBA00023136"/>
    </source>
</evidence>
<evidence type="ECO:0000313" key="15">
    <source>
        <dbReference type="EMBL" id="QIL51079.1"/>
    </source>
</evidence>
<dbReference type="NCBIfam" id="TIGR02136">
    <property type="entry name" value="ptsS_2"/>
    <property type="match status" value="1"/>
</dbReference>
<gene>
    <name evidence="15" type="ORF">G7084_07100</name>
</gene>
<dbReference type="GO" id="GO:0005886">
    <property type="term" value="C:plasma membrane"/>
    <property type="evidence" value="ECO:0007669"/>
    <property type="project" value="UniProtKB-SubCell"/>
</dbReference>
<evidence type="ECO:0000256" key="5">
    <source>
        <dbReference type="ARBA" id="ARBA00022448"/>
    </source>
</evidence>
<evidence type="ECO:0000256" key="8">
    <source>
        <dbReference type="ARBA" id="ARBA00022729"/>
    </source>
</evidence>
<keyword evidence="9 13" id="KW-0472">Membrane</keyword>
<name>A0A6G8B1J2_9LACO</name>
<evidence type="ECO:0000313" key="16">
    <source>
        <dbReference type="Proteomes" id="UP000500741"/>
    </source>
</evidence>
<comment type="function">
    <text evidence="12">Involved in the system for phosphate transport across the cytoplasmic membrane.</text>
</comment>
<comment type="function">
    <text evidence="1">Part of the ABC transporter complex PstSACB involved in phosphate import.</text>
</comment>
<comment type="subcellular location">
    <subcellularLocation>
        <location evidence="2 12">Cell membrane</location>
        <topology evidence="2 12">Lipid-anchor</topology>
    </subcellularLocation>
</comment>
<dbReference type="KEGG" id="wco:G7084_07100"/>
<keyword evidence="10 12" id="KW-0564">Palmitate</keyword>
<keyword evidence="6 12" id="KW-1003">Cell membrane</keyword>
<dbReference type="RefSeq" id="WP_166011312.1">
    <property type="nucleotide sequence ID" value="NZ_CP049888.1"/>
</dbReference>
<protein>
    <recommendedName>
        <fullName evidence="12">Phosphate-binding protein</fullName>
    </recommendedName>
</protein>
<dbReference type="GO" id="GO:0042301">
    <property type="term" value="F:phosphate ion binding"/>
    <property type="evidence" value="ECO:0007669"/>
    <property type="project" value="UniProtKB-UniRule"/>
</dbReference>
<evidence type="ECO:0000256" key="10">
    <source>
        <dbReference type="ARBA" id="ARBA00023139"/>
    </source>
</evidence>
<feature type="transmembrane region" description="Helical" evidence="13">
    <location>
        <begin position="6"/>
        <end position="24"/>
    </location>
</feature>
<evidence type="ECO:0000259" key="14">
    <source>
        <dbReference type="Pfam" id="PF12849"/>
    </source>
</evidence>
<keyword evidence="13" id="KW-1133">Transmembrane helix</keyword>
<reference evidence="15 16" key="1">
    <citation type="submission" date="2020-03" db="EMBL/GenBank/DDBJ databases">
        <title>Weissella sp. nov., isolated from Cybister lewisianus.</title>
        <authorList>
            <person name="Hyun D.-W."/>
            <person name="Bae J.-W."/>
        </authorList>
    </citation>
    <scope>NUCLEOTIDE SEQUENCE [LARGE SCALE GENOMIC DNA]</scope>
    <source>
        <strain evidence="15 16">HDW19</strain>
    </source>
</reference>
<keyword evidence="8" id="KW-0732">Signal</keyword>
<dbReference type="Gene3D" id="3.40.190.10">
    <property type="entry name" value="Periplasmic binding protein-like II"/>
    <property type="match status" value="2"/>
</dbReference>
<proteinExistence type="inferred from homology"/>
<dbReference type="PANTHER" id="PTHR30570:SF4">
    <property type="entry name" value="PHOSPHATE-BINDING PROTEIN PSTS 1"/>
    <property type="match status" value="1"/>
</dbReference>
<evidence type="ECO:0000256" key="12">
    <source>
        <dbReference type="RuleBase" id="RU367119"/>
    </source>
</evidence>
<dbReference type="AlphaFoldDB" id="A0A6G8B1J2"/>
<organism evidence="15 16">
    <name type="scientific">Weissella coleopterorum</name>
    <dbReference type="NCBI Taxonomy" id="2714949"/>
    <lineage>
        <taxon>Bacteria</taxon>
        <taxon>Bacillati</taxon>
        <taxon>Bacillota</taxon>
        <taxon>Bacilli</taxon>
        <taxon>Lactobacillales</taxon>
        <taxon>Lactobacillaceae</taxon>
        <taxon>Weissella</taxon>
    </lineage>
</organism>
<comment type="similarity">
    <text evidence="3 12">Belongs to the PstS family.</text>
</comment>
<keyword evidence="13" id="KW-0812">Transmembrane</keyword>
<dbReference type="Proteomes" id="UP000500741">
    <property type="component" value="Chromosome"/>
</dbReference>
<dbReference type="PANTHER" id="PTHR30570">
    <property type="entry name" value="PERIPLASMIC PHOSPHATE BINDING COMPONENT OF PHOSPHATE ABC TRANSPORTER"/>
    <property type="match status" value="1"/>
</dbReference>
<evidence type="ECO:0000256" key="6">
    <source>
        <dbReference type="ARBA" id="ARBA00022475"/>
    </source>
</evidence>
<comment type="subunit">
    <text evidence="4 12">The complex is composed of two ATP-binding proteins (PstB), two transmembrane proteins (PstC and PstA) and a solute-binding protein (PstS).</text>
</comment>
<keyword evidence="16" id="KW-1185">Reference proteome</keyword>
<evidence type="ECO:0000256" key="2">
    <source>
        <dbReference type="ARBA" id="ARBA00004193"/>
    </source>
</evidence>
<evidence type="ECO:0000256" key="1">
    <source>
        <dbReference type="ARBA" id="ARBA00002841"/>
    </source>
</evidence>
<keyword evidence="5 12" id="KW-0813">Transport</keyword>
<keyword evidence="7 12" id="KW-0592">Phosphate transport</keyword>
<dbReference type="InterPro" id="IPR024370">
    <property type="entry name" value="PBP_domain"/>
</dbReference>
<evidence type="ECO:0000256" key="3">
    <source>
        <dbReference type="ARBA" id="ARBA00008725"/>
    </source>
</evidence>
<dbReference type="Pfam" id="PF12849">
    <property type="entry name" value="PBP_like_2"/>
    <property type="match status" value="1"/>
</dbReference>